<dbReference type="OrthoDB" id="5432251at2"/>
<dbReference type="PROSITE" id="PS51257">
    <property type="entry name" value="PROKAR_LIPOPROTEIN"/>
    <property type="match status" value="1"/>
</dbReference>
<organism evidence="3 4">
    <name type="scientific">Faecalibacter macacae</name>
    <dbReference type="NCBI Taxonomy" id="1859289"/>
    <lineage>
        <taxon>Bacteria</taxon>
        <taxon>Pseudomonadati</taxon>
        <taxon>Bacteroidota</taxon>
        <taxon>Flavobacteriia</taxon>
        <taxon>Flavobacteriales</taxon>
        <taxon>Weeksellaceae</taxon>
        <taxon>Faecalibacter</taxon>
    </lineage>
</organism>
<dbReference type="Pfam" id="PF13590">
    <property type="entry name" value="DUF4136"/>
    <property type="match status" value="1"/>
</dbReference>
<dbReference type="Proteomes" id="UP000275348">
    <property type="component" value="Unassembled WGS sequence"/>
</dbReference>
<feature type="chain" id="PRO_5017993616" evidence="1">
    <location>
        <begin position="22"/>
        <end position="172"/>
    </location>
</feature>
<dbReference type="RefSeq" id="WP_121935464.1">
    <property type="nucleotide sequence ID" value="NZ_RDOJ01000020.1"/>
</dbReference>
<keyword evidence="4" id="KW-1185">Reference proteome</keyword>
<keyword evidence="1" id="KW-0732">Signal</keyword>
<evidence type="ECO:0000313" key="3">
    <source>
        <dbReference type="EMBL" id="RLZ06988.1"/>
    </source>
</evidence>
<dbReference type="EMBL" id="RDOJ01000020">
    <property type="protein sequence ID" value="RLZ06988.1"/>
    <property type="molecule type" value="Genomic_DNA"/>
</dbReference>
<accession>A0A3L9M247</accession>
<gene>
    <name evidence="3" type="ORF">EAH69_12100</name>
</gene>
<proteinExistence type="predicted"/>
<dbReference type="Gene3D" id="3.30.160.670">
    <property type="match status" value="1"/>
</dbReference>
<evidence type="ECO:0000259" key="2">
    <source>
        <dbReference type="Pfam" id="PF13590"/>
    </source>
</evidence>
<reference evidence="3 4" key="1">
    <citation type="submission" date="2018-10" db="EMBL/GenBank/DDBJ databases">
        <authorList>
            <person name="Chen X."/>
        </authorList>
    </citation>
    <scope>NUCLEOTIDE SEQUENCE [LARGE SCALE GENOMIC DNA]</scope>
    <source>
        <strain evidence="3 4">YIM 102668</strain>
    </source>
</reference>
<sequence length="172" mass="19214">MKNLTFFILFIGVILLSSCNAVNVSTDYDRTANFSTYKTYSFHQKGIDKLGINDLDKNRIISSIDKEMATKGFTKVKSDADLVINILVSSSQEVRVDNDYRYGYWGGGYPSVSDYTAGKIILDIIDDKRNILIWQGVGSDLNISNVSAKNEKIPQAINEILAKFPPNKNSTK</sequence>
<feature type="signal peptide" evidence="1">
    <location>
        <begin position="1"/>
        <end position="21"/>
    </location>
</feature>
<dbReference type="InterPro" id="IPR025411">
    <property type="entry name" value="DUF4136"/>
</dbReference>
<protein>
    <submittedName>
        <fullName evidence="3">DUF4136 domain-containing protein</fullName>
    </submittedName>
</protein>
<feature type="domain" description="DUF4136" evidence="2">
    <location>
        <begin position="24"/>
        <end position="166"/>
    </location>
</feature>
<dbReference type="AlphaFoldDB" id="A0A3L9M247"/>
<evidence type="ECO:0000313" key="4">
    <source>
        <dbReference type="Proteomes" id="UP000275348"/>
    </source>
</evidence>
<comment type="caution">
    <text evidence="3">The sequence shown here is derived from an EMBL/GenBank/DDBJ whole genome shotgun (WGS) entry which is preliminary data.</text>
</comment>
<evidence type="ECO:0000256" key="1">
    <source>
        <dbReference type="SAM" id="SignalP"/>
    </source>
</evidence>
<name>A0A3L9M247_9FLAO</name>